<dbReference type="Proteomes" id="UP000198122">
    <property type="component" value="Unassembled WGS sequence"/>
</dbReference>
<feature type="region of interest" description="Disordered" evidence="1">
    <location>
        <begin position="1"/>
        <end position="22"/>
    </location>
</feature>
<dbReference type="GO" id="GO:0015627">
    <property type="term" value="C:type II protein secretion system complex"/>
    <property type="evidence" value="ECO:0007669"/>
    <property type="project" value="TreeGrafter"/>
</dbReference>
<feature type="domain" description="Helix-hairpin-helix DNA-binding motif class 1" evidence="3">
    <location>
        <begin position="250"/>
        <end position="269"/>
    </location>
</feature>
<dbReference type="InterPro" id="IPR051675">
    <property type="entry name" value="Endo/Exo/Phosphatase_dom_1"/>
</dbReference>
<dbReference type="SUPFAM" id="SSF47781">
    <property type="entry name" value="RuvA domain 2-like"/>
    <property type="match status" value="1"/>
</dbReference>
<dbReference type="PANTHER" id="PTHR21180">
    <property type="entry name" value="ENDONUCLEASE/EXONUCLEASE/PHOSPHATASE FAMILY DOMAIN-CONTAINING PROTEIN 1"/>
    <property type="match status" value="1"/>
</dbReference>
<keyword evidence="2" id="KW-0812">Transmembrane</keyword>
<dbReference type="EMBL" id="FYEZ01000001">
    <property type="protein sequence ID" value="SNC61264.1"/>
    <property type="molecule type" value="Genomic_DNA"/>
</dbReference>
<dbReference type="GO" id="GO:0015628">
    <property type="term" value="P:protein secretion by the type II secretion system"/>
    <property type="evidence" value="ECO:0007669"/>
    <property type="project" value="TreeGrafter"/>
</dbReference>
<evidence type="ECO:0000259" key="3">
    <source>
        <dbReference type="SMART" id="SM00278"/>
    </source>
</evidence>
<feature type="region of interest" description="Disordered" evidence="1">
    <location>
        <begin position="78"/>
        <end position="144"/>
    </location>
</feature>
<reference evidence="4 5" key="1">
    <citation type="submission" date="2017-06" db="EMBL/GenBank/DDBJ databases">
        <authorList>
            <person name="Kim H.J."/>
            <person name="Triplett B.A."/>
        </authorList>
    </citation>
    <scope>NUCLEOTIDE SEQUENCE [LARGE SCALE GENOMIC DNA]</scope>
    <source>
        <strain evidence="4 5">DSM 22179</strain>
    </source>
</reference>
<feature type="compositionally biased region" description="Low complexity" evidence="1">
    <location>
        <begin position="134"/>
        <end position="144"/>
    </location>
</feature>
<keyword evidence="5" id="KW-1185">Reference proteome</keyword>
<feature type="compositionally biased region" description="Low complexity" evidence="1">
    <location>
        <begin position="84"/>
        <end position="128"/>
    </location>
</feature>
<dbReference type="Pfam" id="PF12836">
    <property type="entry name" value="HHH_3"/>
    <property type="match status" value="1"/>
</dbReference>
<protein>
    <submittedName>
        <fullName evidence="4">Competence protein ComEA</fullName>
    </submittedName>
</protein>
<dbReference type="SUPFAM" id="SSF142984">
    <property type="entry name" value="Nqo1 middle domain-like"/>
    <property type="match status" value="1"/>
</dbReference>
<dbReference type="GO" id="GO:0006281">
    <property type="term" value="P:DNA repair"/>
    <property type="evidence" value="ECO:0007669"/>
    <property type="project" value="InterPro"/>
</dbReference>
<keyword evidence="2" id="KW-1133">Transmembrane helix</keyword>
<evidence type="ECO:0000313" key="4">
    <source>
        <dbReference type="EMBL" id="SNC61264.1"/>
    </source>
</evidence>
<name>A0A212T663_9MICO</name>
<dbReference type="PANTHER" id="PTHR21180:SF32">
    <property type="entry name" value="ENDONUCLEASE_EXONUCLEASE_PHOSPHATASE FAMILY DOMAIN-CONTAINING PROTEIN 1"/>
    <property type="match status" value="1"/>
</dbReference>
<gene>
    <name evidence="4" type="ORF">SAMN05445756_0446</name>
</gene>
<organism evidence="4 5">
    <name type="scientific">Kytococcus aerolatus</name>
    <dbReference type="NCBI Taxonomy" id="592308"/>
    <lineage>
        <taxon>Bacteria</taxon>
        <taxon>Bacillati</taxon>
        <taxon>Actinomycetota</taxon>
        <taxon>Actinomycetes</taxon>
        <taxon>Micrococcales</taxon>
        <taxon>Kytococcaceae</taxon>
        <taxon>Kytococcus</taxon>
    </lineage>
</organism>
<accession>A0A212T663</accession>
<dbReference type="Pfam" id="PF10531">
    <property type="entry name" value="SLBB"/>
    <property type="match status" value="1"/>
</dbReference>
<feature type="transmembrane region" description="Helical" evidence="2">
    <location>
        <begin position="47"/>
        <end position="68"/>
    </location>
</feature>
<sequence length="303" mass="30158">MGPNRPQWDEEREPVSSWRQSVRSTVGEAVELPEGVRDARVDPGPSALRGVLVGVVAALVLLGAWVWWSGREADRQTVEAPPRAAAGSVAASSDGEVPSGEAAPGALGAGGAPVPSAVPTGSTVPPGASGSGSPGERPSSAAAAGPVVVHVAGRVREPGVVELPTGGRVADAIEAAGGVTGKADLRALNLARPLVDGEQVVVLAPGEEPPPPAPRGVPANGPGGVRSPVTSTGEDAGGGAVMDLNSADQAALEELPGVGPVTAGHILEWRTQNGGFTSVDELMEVSGIGEKTLETLRPHVTVG</sequence>
<feature type="region of interest" description="Disordered" evidence="1">
    <location>
        <begin position="206"/>
        <end position="236"/>
    </location>
</feature>
<dbReference type="AlphaFoldDB" id="A0A212T663"/>
<dbReference type="SMART" id="SM00278">
    <property type="entry name" value="HhH1"/>
    <property type="match status" value="2"/>
</dbReference>
<keyword evidence="2" id="KW-0472">Membrane</keyword>
<dbReference type="Gene3D" id="3.10.560.10">
    <property type="entry name" value="Outer membrane lipoprotein wza domain like"/>
    <property type="match status" value="1"/>
</dbReference>
<dbReference type="InterPro" id="IPR019554">
    <property type="entry name" value="Soluble_ligand-bd"/>
</dbReference>
<dbReference type="GO" id="GO:0003677">
    <property type="term" value="F:DNA binding"/>
    <property type="evidence" value="ECO:0007669"/>
    <property type="project" value="InterPro"/>
</dbReference>
<dbReference type="InterPro" id="IPR010994">
    <property type="entry name" value="RuvA_2-like"/>
</dbReference>
<proteinExistence type="predicted"/>
<evidence type="ECO:0000256" key="2">
    <source>
        <dbReference type="SAM" id="Phobius"/>
    </source>
</evidence>
<feature type="domain" description="Helix-hairpin-helix DNA-binding motif class 1" evidence="3">
    <location>
        <begin position="280"/>
        <end position="299"/>
    </location>
</feature>
<evidence type="ECO:0000313" key="5">
    <source>
        <dbReference type="Proteomes" id="UP000198122"/>
    </source>
</evidence>
<evidence type="ECO:0000256" key="1">
    <source>
        <dbReference type="SAM" id="MobiDB-lite"/>
    </source>
</evidence>
<dbReference type="InterPro" id="IPR003583">
    <property type="entry name" value="Hlx-hairpin-Hlx_DNA-bd_motif"/>
</dbReference>
<dbReference type="Gene3D" id="1.10.150.280">
    <property type="entry name" value="AF1531-like domain"/>
    <property type="match status" value="1"/>
</dbReference>